<protein>
    <submittedName>
        <fullName evidence="2">TLP18.3, Psb32 and MOLO-1 founding protein of phosphatase</fullName>
    </submittedName>
</protein>
<organism evidence="2 3">
    <name type="scientific">Prosthecobacter debontii</name>
    <dbReference type="NCBI Taxonomy" id="48467"/>
    <lineage>
        <taxon>Bacteria</taxon>
        <taxon>Pseudomonadati</taxon>
        <taxon>Verrucomicrobiota</taxon>
        <taxon>Verrucomicrobiia</taxon>
        <taxon>Verrucomicrobiales</taxon>
        <taxon>Verrucomicrobiaceae</taxon>
        <taxon>Prosthecobacter</taxon>
    </lineage>
</organism>
<dbReference type="RefSeq" id="WP_078815278.1">
    <property type="nucleotide sequence ID" value="NZ_FUYE01000017.1"/>
</dbReference>
<dbReference type="AlphaFoldDB" id="A0A1T4YSL2"/>
<name>A0A1T4YSL2_9BACT</name>
<dbReference type="OrthoDB" id="187731at2"/>
<dbReference type="STRING" id="48467.SAMN02745166_04124"/>
<accession>A0A1T4YSL2</accession>
<dbReference type="EMBL" id="FUYE01000017">
    <property type="protein sequence ID" value="SKB04847.1"/>
    <property type="molecule type" value="Genomic_DNA"/>
</dbReference>
<dbReference type="Proteomes" id="UP000190774">
    <property type="component" value="Unassembled WGS sequence"/>
</dbReference>
<evidence type="ECO:0000313" key="2">
    <source>
        <dbReference type="EMBL" id="SKB04847.1"/>
    </source>
</evidence>
<sequence length="210" mass="22706">MRCPACQTPALELDPACRQCGLTLEGLSQTLGLPPLLEPPLSDMTGTLSSGEERSARAVIQTLHQTFPQLSFAVVIQEWPADIAPALMAFWLFNKGSLFSAVEKGGDNHGVLLLLDPSQRRSAAMVGYGLEPFIPELSLEICLTAASGSLAKGRCGAAIEAFVRELERQLRTVLNALPKTFGLAPVQTWYSSSDSLLEEMEPAELDEDVY</sequence>
<proteinExistence type="predicted"/>
<dbReference type="InterPro" id="IPR007621">
    <property type="entry name" value="TPM_dom"/>
</dbReference>
<feature type="domain" description="TPM" evidence="1">
    <location>
        <begin position="42"/>
        <end position="168"/>
    </location>
</feature>
<gene>
    <name evidence="2" type="ORF">SAMN02745166_04124</name>
</gene>
<reference evidence="3" key="1">
    <citation type="submission" date="2017-02" db="EMBL/GenBank/DDBJ databases">
        <authorList>
            <person name="Varghese N."/>
            <person name="Submissions S."/>
        </authorList>
    </citation>
    <scope>NUCLEOTIDE SEQUENCE [LARGE SCALE GENOMIC DNA]</scope>
    <source>
        <strain evidence="3">ATCC 700200</strain>
    </source>
</reference>
<evidence type="ECO:0000259" key="1">
    <source>
        <dbReference type="Pfam" id="PF04536"/>
    </source>
</evidence>
<dbReference type="Gene3D" id="3.10.310.50">
    <property type="match status" value="1"/>
</dbReference>
<keyword evidence="3" id="KW-1185">Reference proteome</keyword>
<dbReference type="Pfam" id="PF04536">
    <property type="entry name" value="TPM_phosphatase"/>
    <property type="match status" value="1"/>
</dbReference>
<evidence type="ECO:0000313" key="3">
    <source>
        <dbReference type="Proteomes" id="UP000190774"/>
    </source>
</evidence>